<keyword evidence="1" id="KW-0238">DNA-binding</keyword>
<comment type="caution">
    <text evidence="1">The sequence shown here is derived from an EMBL/GenBank/DDBJ whole genome shotgun (WGS) entry which is preliminary data.</text>
</comment>
<dbReference type="InterPro" id="IPR058532">
    <property type="entry name" value="YjbR/MT2646/Rv2570-like"/>
</dbReference>
<dbReference type="InterPro" id="IPR007351">
    <property type="entry name" value="YjbR"/>
</dbReference>
<dbReference type="Gene3D" id="3.90.1150.30">
    <property type="match status" value="1"/>
</dbReference>
<sequence length="131" mass="14553">MNSSSRGSAILDLHSCATARAMELPSATLTHPFGPDWDVFKVRGKVFLLLTAVTGKHQAILKAEPLDAEALRSEHSFITPGYHMNKRHWVSVHPDPQLTPELLAELVTDSYRLVVEKLPRSQRPIDPSTFG</sequence>
<accession>A0ABY3CTV1</accession>
<dbReference type="EMBL" id="VKDI01000017">
    <property type="protein sequence ID" value="TRX48417.1"/>
    <property type="molecule type" value="Genomic_DNA"/>
</dbReference>
<dbReference type="GO" id="GO:0003677">
    <property type="term" value="F:DNA binding"/>
    <property type="evidence" value="ECO:0007669"/>
    <property type="project" value="UniProtKB-KW"/>
</dbReference>
<keyword evidence="2" id="KW-1185">Reference proteome</keyword>
<name>A0ABY3CTV1_9CORY</name>
<proteinExistence type="predicted"/>
<gene>
    <name evidence="1" type="ORF">FNY88_08210</name>
</gene>
<protein>
    <submittedName>
        <fullName evidence="1">MmcQ/YjbR family DNA-binding protein</fullName>
    </submittedName>
</protein>
<dbReference type="SUPFAM" id="SSF142906">
    <property type="entry name" value="YjbR-like"/>
    <property type="match status" value="1"/>
</dbReference>
<dbReference type="InterPro" id="IPR038056">
    <property type="entry name" value="YjbR-like_sf"/>
</dbReference>
<dbReference type="Pfam" id="PF04237">
    <property type="entry name" value="YjbR"/>
    <property type="match status" value="1"/>
</dbReference>
<evidence type="ECO:0000313" key="1">
    <source>
        <dbReference type="EMBL" id="TRX48417.1"/>
    </source>
</evidence>
<evidence type="ECO:0000313" key="2">
    <source>
        <dbReference type="Proteomes" id="UP000316859"/>
    </source>
</evidence>
<reference evidence="1 2" key="1">
    <citation type="submission" date="2019-07" db="EMBL/GenBank/DDBJ databases">
        <title>Draft genome of C. aurimucosum strain 2299.</title>
        <authorList>
            <person name="Pacheco L.G.C."/>
            <person name="Aguiar E.R.G.R."/>
            <person name="Santos C.S."/>
            <person name="Rocha D.J.P.G."/>
            <person name="Sant'Anna L.O."/>
            <person name="Mattos-Guaraldi A.L."/>
            <person name="Santos L.S."/>
        </authorList>
    </citation>
    <scope>NUCLEOTIDE SEQUENCE [LARGE SCALE GENOMIC DNA]</scope>
    <source>
        <strain evidence="1 2">2299</strain>
    </source>
</reference>
<organism evidence="1 2">
    <name type="scientific">Corynebacterium guaraldiae</name>
    <dbReference type="NCBI Taxonomy" id="3051103"/>
    <lineage>
        <taxon>Bacteria</taxon>
        <taxon>Bacillati</taxon>
        <taxon>Actinomycetota</taxon>
        <taxon>Actinomycetes</taxon>
        <taxon>Mycobacteriales</taxon>
        <taxon>Corynebacteriaceae</taxon>
        <taxon>Corynebacterium</taxon>
    </lineage>
</organism>
<dbReference type="PANTHER" id="PTHR35145">
    <property type="entry name" value="CYTOPLASMIC PROTEIN-RELATED"/>
    <property type="match status" value="1"/>
</dbReference>
<dbReference type="PANTHER" id="PTHR35145:SF1">
    <property type="entry name" value="CYTOPLASMIC PROTEIN"/>
    <property type="match status" value="1"/>
</dbReference>
<dbReference type="RefSeq" id="WP_070597234.1">
    <property type="nucleotide sequence ID" value="NZ_VHIS01000016.1"/>
</dbReference>
<dbReference type="Proteomes" id="UP000316859">
    <property type="component" value="Unassembled WGS sequence"/>
</dbReference>